<keyword evidence="4" id="KW-0540">Nuclease</keyword>
<feature type="domain" description="Restriction system protein Mrr-like N-terminal" evidence="3">
    <location>
        <begin position="5"/>
        <end position="89"/>
    </location>
</feature>
<evidence type="ECO:0000259" key="2">
    <source>
        <dbReference type="Pfam" id="PF04471"/>
    </source>
</evidence>
<keyword evidence="4" id="KW-0378">Hydrolase</keyword>
<dbReference type="GO" id="GO:0015666">
    <property type="term" value="F:restriction endodeoxyribonuclease activity"/>
    <property type="evidence" value="ECO:0007669"/>
    <property type="project" value="TreeGrafter"/>
</dbReference>
<dbReference type="OrthoDB" id="9803736at2"/>
<dbReference type="EMBL" id="LANI01000002">
    <property type="protein sequence ID" value="KKJ78344.1"/>
    <property type="molecule type" value="Genomic_DNA"/>
</dbReference>
<dbReference type="GO" id="GO:0009307">
    <property type="term" value="P:DNA restriction-modification system"/>
    <property type="evidence" value="ECO:0007669"/>
    <property type="project" value="InterPro"/>
</dbReference>
<gene>
    <name evidence="4" type="ORF">WH95_03335</name>
</gene>
<name>A0A0M2RD20_9PROT</name>
<evidence type="ECO:0000259" key="3">
    <source>
        <dbReference type="Pfam" id="PF14338"/>
    </source>
</evidence>
<organism evidence="4 5">
    <name type="scientific">Kiloniella litopenaei</name>
    <dbReference type="NCBI Taxonomy" id="1549748"/>
    <lineage>
        <taxon>Bacteria</taxon>
        <taxon>Pseudomonadati</taxon>
        <taxon>Pseudomonadota</taxon>
        <taxon>Alphaproteobacteria</taxon>
        <taxon>Rhodospirillales</taxon>
        <taxon>Kiloniellaceae</taxon>
        <taxon>Kiloniella</taxon>
    </lineage>
</organism>
<dbReference type="InterPro" id="IPR052906">
    <property type="entry name" value="Type_IV_Methyl-Rstrct_Enzyme"/>
</dbReference>
<dbReference type="RefSeq" id="WP_046502843.1">
    <property type="nucleotide sequence ID" value="NZ_LANI01000002.1"/>
</dbReference>
<feature type="domain" description="Restriction endonuclease type IV Mrr" evidence="2">
    <location>
        <begin position="159"/>
        <end position="280"/>
    </location>
</feature>
<feature type="region of interest" description="Disordered" evidence="1">
    <location>
        <begin position="114"/>
        <end position="135"/>
    </location>
</feature>
<evidence type="ECO:0000313" key="5">
    <source>
        <dbReference type="Proteomes" id="UP000034491"/>
    </source>
</evidence>
<dbReference type="SUPFAM" id="SSF52980">
    <property type="entry name" value="Restriction endonuclease-like"/>
    <property type="match status" value="1"/>
</dbReference>
<feature type="compositionally biased region" description="Basic and acidic residues" evidence="1">
    <location>
        <begin position="116"/>
        <end position="135"/>
    </location>
</feature>
<dbReference type="Pfam" id="PF04471">
    <property type="entry name" value="Mrr_cat"/>
    <property type="match status" value="1"/>
</dbReference>
<dbReference type="Pfam" id="PF14338">
    <property type="entry name" value="Mrr_N"/>
    <property type="match status" value="1"/>
</dbReference>
<dbReference type="GO" id="GO:0003677">
    <property type="term" value="F:DNA binding"/>
    <property type="evidence" value="ECO:0007669"/>
    <property type="project" value="InterPro"/>
</dbReference>
<keyword evidence="4" id="KW-0255">Endonuclease</keyword>
<dbReference type="STRING" id="1549748.WH95_03335"/>
<dbReference type="InterPro" id="IPR011335">
    <property type="entry name" value="Restrct_endonuc-II-like"/>
</dbReference>
<protein>
    <submittedName>
        <fullName evidence="4">Restriction endonuclease</fullName>
    </submittedName>
</protein>
<comment type="caution">
    <text evidence="4">The sequence shown here is derived from an EMBL/GenBank/DDBJ whole genome shotgun (WGS) entry which is preliminary data.</text>
</comment>
<keyword evidence="5" id="KW-1185">Reference proteome</keyword>
<proteinExistence type="predicted"/>
<sequence>MIPNYQQIMLPLLKFCLGGEISTKEIVTKLASYFALSDDEVSTLVPSGQMPLFQNRVSWAKTYLKQAGLIAYPSRSQINITDAGLEVLKQKPKEIDKDFLLQFQAFREFQTAKKNSKTDKEERLKEGNTNEERTPDENLSIAHRAINDALAADLLDRVRKSSPDFFEQLIIDLLLSMGYGGSIEDAGRTLGKSGDDGIDGVIDQDPLGVDQLYVQAKRYKEGNNIGSGAMRDFFGALNLKGAQKGIFFTTSSFSKSAIETAERLNIRIVLVDGLRLSKLMIRHNVGCREEEVLYLKKVDEDFFESSV</sequence>
<evidence type="ECO:0000256" key="1">
    <source>
        <dbReference type="SAM" id="MobiDB-lite"/>
    </source>
</evidence>
<dbReference type="Gene3D" id="3.40.1350.10">
    <property type="match status" value="1"/>
</dbReference>
<dbReference type="AlphaFoldDB" id="A0A0M2RD20"/>
<dbReference type="InterPro" id="IPR011856">
    <property type="entry name" value="tRNA_endonuc-like_dom_sf"/>
</dbReference>
<dbReference type="InterPro" id="IPR007560">
    <property type="entry name" value="Restrct_endonuc_IV_Mrr"/>
</dbReference>
<evidence type="ECO:0000313" key="4">
    <source>
        <dbReference type="EMBL" id="KKJ78344.1"/>
    </source>
</evidence>
<dbReference type="Proteomes" id="UP000034491">
    <property type="component" value="Unassembled WGS sequence"/>
</dbReference>
<dbReference type="PANTHER" id="PTHR30015">
    <property type="entry name" value="MRR RESTRICTION SYSTEM PROTEIN"/>
    <property type="match status" value="1"/>
</dbReference>
<reference evidence="4 5" key="1">
    <citation type="submission" date="2015-03" db="EMBL/GenBank/DDBJ databases">
        <title>Genome sequence of Kiloniella sp. P1-1, isolated from the gut microflora of Pacific white shrimp, Penaeus vannamei.</title>
        <authorList>
            <person name="Shao Z."/>
            <person name="Wang L."/>
            <person name="Li X."/>
        </authorList>
    </citation>
    <scope>NUCLEOTIDE SEQUENCE [LARGE SCALE GENOMIC DNA]</scope>
    <source>
        <strain evidence="4 5">P1-1</strain>
    </source>
</reference>
<dbReference type="InterPro" id="IPR025745">
    <property type="entry name" value="Mrr-like_N_dom"/>
</dbReference>
<dbReference type="PANTHER" id="PTHR30015:SF7">
    <property type="entry name" value="TYPE IV METHYL-DIRECTED RESTRICTION ENZYME ECOKMRR"/>
    <property type="match status" value="1"/>
</dbReference>
<dbReference type="PATRIC" id="fig|1549748.8.peg.1268"/>
<accession>A0A0M2RD20</accession>